<keyword evidence="4" id="KW-1185">Reference proteome</keyword>
<sequence length="216" mass="23465">MSTSMHMSMHTPGSAALSGSALQQRLDALDARLQAAEQRLRAVDDAEAIRACVLRYMALCDRLDADTPMDALGDCFTDDAVWAGKGARYGERFGGHQGRAAIVAMLGRYRGSLPGELRPADEAPRAPHFAFNAHFLCNERITPDAADADAADAHWQMVQTSTFSAGGAHLNAAELTLRLRRGADGRWRIARFETENLLSRPVSTWHAAAPLPVPDR</sequence>
<organism evidence="3 4">
    <name type="scientific">Pseudaquabacterium rugosum</name>
    <dbReference type="NCBI Taxonomy" id="2984194"/>
    <lineage>
        <taxon>Bacteria</taxon>
        <taxon>Pseudomonadati</taxon>
        <taxon>Pseudomonadota</taxon>
        <taxon>Betaproteobacteria</taxon>
        <taxon>Burkholderiales</taxon>
        <taxon>Sphaerotilaceae</taxon>
        <taxon>Pseudaquabacterium</taxon>
    </lineage>
</organism>
<dbReference type="EMBL" id="JBBUTF010000023">
    <property type="protein sequence ID" value="MEK8028387.1"/>
    <property type="molecule type" value="Genomic_DNA"/>
</dbReference>
<protein>
    <submittedName>
        <fullName evidence="3">Nuclear transport factor 2 family protein</fullName>
    </submittedName>
</protein>
<dbReference type="SUPFAM" id="SSF54427">
    <property type="entry name" value="NTF2-like"/>
    <property type="match status" value="1"/>
</dbReference>
<dbReference type="InterPro" id="IPR037401">
    <property type="entry name" value="SnoaL-like"/>
</dbReference>
<dbReference type="Pfam" id="PF13577">
    <property type="entry name" value="SnoaL_4"/>
    <property type="match status" value="1"/>
</dbReference>
<feature type="domain" description="SnoaL-like" evidence="2">
    <location>
        <begin position="42"/>
        <end position="192"/>
    </location>
</feature>
<reference evidence="3 4" key="1">
    <citation type="submission" date="2024-04" db="EMBL/GenBank/DDBJ databases">
        <title>Novel species of the genus Ideonella isolated from streams.</title>
        <authorList>
            <person name="Lu H."/>
        </authorList>
    </citation>
    <scope>NUCLEOTIDE SEQUENCE [LARGE SCALE GENOMIC DNA]</scope>
    <source>
        <strain evidence="3 4">BYS139W</strain>
    </source>
</reference>
<dbReference type="Gene3D" id="3.10.450.50">
    <property type="match status" value="1"/>
</dbReference>
<evidence type="ECO:0000313" key="3">
    <source>
        <dbReference type="EMBL" id="MEK8028387.1"/>
    </source>
</evidence>
<name>A0ABU9BEN2_9BURK</name>
<keyword evidence="1" id="KW-0175">Coiled coil</keyword>
<accession>A0ABU9BEN2</accession>
<comment type="caution">
    <text evidence="3">The sequence shown here is derived from an EMBL/GenBank/DDBJ whole genome shotgun (WGS) entry which is preliminary data.</text>
</comment>
<gene>
    <name evidence="3" type="ORF">AACH11_20705</name>
</gene>
<dbReference type="Proteomes" id="UP001368500">
    <property type="component" value="Unassembled WGS sequence"/>
</dbReference>
<feature type="coiled-coil region" evidence="1">
    <location>
        <begin position="19"/>
        <end position="46"/>
    </location>
</feature>
<dbReference type="InterPro" id="IPR032710">
    <property type="entry name" value="NTF2-like_dom_sf"/>
</dbReference>
<evidence type="ECO:0000256" key="1">
    <source>
        <dbReference type="SAM" id="Coils"/>
    </source>
</evidence>
<evidence type="ECO:0000259" key="2">
    <source>
        <dbReference type="Pfam" id="PF13577"/>
    </source>
</evidence>
<proteinExistence type="predicted"/>
<dbReference type="RefSeq" id="WP_341376171.1">
    <property type="nucleotide sequence ID" value="NZ_JBBUTF010000023.1"/>
</dbReference>
<evidence type="ECO:0000313" key="4">
    <source>
        <dbReference type="Proteomes" id="UP001368500"/>
    </source>
</evidence>